<dbReference type="Proteomes" id="UP000198983">
    <property type="component" value="Chromosome I"/>
</dbReference>
<dbReference type="AlphaFoldDB" id="A0A1H1UXN8"/>
<proteinExistence type="predicted"/>
<sequence>MTNLFTDVRYDERVVRLAVGVEPLDGLGGGRLTGPLRVLVEDAPAPLHNWRNWRPGETLDGFLGRLDRHRSGRFGRVYGPGFRAGEITLRLVEPSARAVVPRRIGVQIADEAAVLTAEAAGTSVPLFTRVFPVGLFPGAAVALPSRATVVRGRVVTAVAGGGTMPVRWVRVRAVDADGNDVGWAHGDDRGEFVLFVTGATEAVVPADDPLAVSFTVYATVPPPAPDPADPLRAVVDPLWDLPVEPLPALAGAASDDRYAGRVPLPGQDPFGPFPFDLPLGRETSIQLHIP</sequence>
<name>A0A1H1UXN8_9ACTN</name>
<accession>A0A1H1UXN8</accession>
<evidence type="ECO:0000313" key="2">
    <source>
        <dbReference type="Proteomes" id="UP000198983"/>
    </source>
</evidence>
<protein>
    <submittedName>
        <fullName evidence="1">Uncharacterized protein</fullName>
    </submittedName>
</protein>
<dbReference type="OrthoDB" id="9151199at2"/>
<gene>
    <name evidence="1" type="ORF">SAMN04489717_3822</name>
</gene>
<dbReference type="EMBL" id="LT629732">
    <property type="protein sequence ID" value="SDS77348.1"/>
    <property type="molecule type" value="Genomic_DNA"/>
</dbReference>
<evidence type="ECO:0000313" key="1">
    <source>
        <dbReference type="EMBL" id="SDS77348.1"/>
    </source>
</evidence>
<organism evidence="1 2">
    <name type="scientific">Actinopolymorpha singaporensis</name>
    <dbReference type="NCBI Taxonomy" id="117157"/>
    <lineage>
        <taxon>Bacteria</taxon>
        <taxon>Bacillati</taxon>
        <taxon>Actinomycetota</taxon>
        <taxon>Actinomycetes</taxon>
        <taxon>Propionibacteriales</taxon>
        <taxon>Actinopolymorphaceae</taxon>
        <taxon>Actinopolymorpha</taxon>
    </lineage>
</organism>
<dbReference type="RefSeq" id="WP_092654974.1">
    <property type="nucleotide sequence ID" value="NZ_LT629732.1"/>
</dbReference>
<keyword evidence="2" id="KW-1185">Reference proteome</keyword>
<reference evidence="1 2" key="1">
    <citation type="submission" date="2016-10" db="EMBL/GenBank/DDBJ databases">
        <authorList>
            <person name="de Groot N.N."/>
        </authorList>
    </citation>
    <scope>NUCLEOTIDE SEQUENCE [LARGE SCALE GENOMIC DNA]</scope>
    <source>
        <strain evidence="1 2">DSM 22024</strain>
    </source>
</reference>
<dbReference type="STRING" id="117157.SAMN04489717_3822"/>